<dbReference type="EMBL" id="ML736862">
    <property type="protein sequence ID" value="KAE8398261.1"/>
    <property type="molecule type" value="Genomic_DNA"/>
</dbReference>
<feature type="signal peptide" evidence="1">
    <location>
        <begin position="1"/>
        <end position="25"/>
    </location>
</feature>
<name>A0A5N7CVU1_9EURO</name>
<protein>
    <recommendedName>
        <fullName evidence="4">Secreted protein</fullName>
    </recommendedName>
</protein>
<dbReference type="AlphaFoldDB" id="A0A5N7CVU1"/>
<proteinExistence type="predicted"/>
<keyword evidence="3" id="KW-1185">Reference proteome</keyword>
<reference evidence="2 3" key="1">
    <citation type="submission" date="2019-04" db="EMBL/GenBank/DDBJ databases">
        <authorList>
            <consortium name="DOE Joint Genome Institute"/>
            <person name="Mondo S."/>
            <person name="Kjaerbolling I."/>
            <person name="Vesth T."/>
            <person name="Frisvad J.C."/>
            <person name="Nybo J.L."/>
            <person name="Theobald S."/>
            <person name="Kildgaard S."/>
            <person name="Isbrandt T."/>
            <person name="Kuo A."/>
            <person name="Sato A."/>
            <person name="Lyhne E.K."/>
            <person name="Kogle M.E."/>
            <person name="Wiebenga A."/>
            <person name="Kun R.S."/>
            <person name="Lubbers R.J."/>
            <person name="Makela M.R."/>
            <person name="Barry K."/>
            <person name="Chovatia M."/>
            <person name="Clum A."/>
            <person name="Daum C."/>
            <person name="Haridas S."/>
            <person name="He G."/>
            <person name="LaButti K."/>
            <person name="Lipzen A."/>
            <person name="Riley R."/>
            <person name="Salamov A."/>
            <person name="Simmons B.A."/>
            <person name="Magnuson J.K."/>
            <person name="Henrissat B."/>
            <person name="Mortensen U.H."/>
            <person name="Larsen T.O."/>
            <person name="Devries R.P."/>
            <person name="Grigoriev I.V."/>
            <person name="Machida M."/>
            <person name="Baker S.E."/>
            <person name="Andersen M.R."/>
            <person name="Cantor M.N."/>
            <person name="Hua S.X."/>
        </authorList>
    </citation>
    <scope>NUCLEOTIDE SEQUENCE [LARGE SCALE GENOMIC DNA]</scope>
    <source>
        <strain evidence="2 3">CBS 119388</strain>
    </source>
</reference>
<accession>A0A5N7CVU1</accession>
<feature type="chain" id="PRO_5025058819" description="Secreted protein" evidence="1">
    <location>
        <begin position="26"/>
        <end position="83"/>
    </location>
</feature>
<keyword evidence="1" id="KW-0732">Signal</keyword>
<evidence type="ECO:0000313" key="2">
    <source>
        <dbReference type="EMBL" id="KAE8398261.1"/>
    </source>
</evidence>
<evidence type="ECO:0000313" key="3">
    <source>
        <dbReference type="Proteomes" id="UP000325579"/>
    </source>
</evidence>
<organism evidence="2 3">
    <name type="scientific">Aspergillus pseudonomiae</name>
    <dbReference type="NCBI Taxonomy" id="1506151"/>
    <lineage>
        <taxon>Eukaryota</taxon>
        <taxon>Fungi</taxon>
        <taxon>Dikarya</taxon>
        <taxon>Ascomycota</taxon>
        <taxon>Pezizomycotina</taxon>
        <taxon>Eurotiomycetes</taxon>
        <taxon>Eurotiomycetidae</taxon>
        <taxon>Eurotiales</taxon>
        <taxon>Aspergillaceae</taxon>
        <taxon>Aspergillus</taxon>
        <taxon>Aspergillus subgen. Circumdati</taxon>
    </lineage>
</organism>
<sequence length="83" mass="9273">MVRISAGSSMGFALLLLHSTSLNLQITTMRQPIGCKEAITHSMDGSSGDRELWCRTSRAHIPQPHIAARLSEPDYWQNSHNRV</sequence>
<gene>
    <name evidence="2" type="ORF">BDV37DRAFT_263736</name>
</gene>
<evidence type="ECO:0008006" key="4">
    <source>
        <dbReference type="Google" id="ProtNLM"/>
    </source>
</evidence>
<evidence type="ECO:0000256" key="1">
    <source>
        <dbReference type="SAM" id="SignalP"/>
    </source>
</evidence>
<dbReference type="GeneID" id="43668289"/>
<dbReference type="RefSeq" id="XP_031935580.1">
    <property type="nucleotide sequence ID" value="XM_032083598.1"/>
</dbReference>
<dbReference type="Proteomes" id="UP000325579">
    <property type="component" value="Unassembled WGS sequence"/>
</dbReference>